<dbReference type="EMBL" id="QRGP01000001">
    <property type="protein sequence ID" value="RDV06323.1"/>
    <property type="molecule type" value="Genomic_DNA"/>
</dbReference>
<dbReference type="GO" id="GO:0016740">
    <property type="term" value="F:transferase activity"/>
    <property type="evidence" value="ECO:0007669"/>
    <property type="project" value="UniProtKB-KW"/>
</dbReference>
<accession>A0A371BFZ1</accession>
<dbReference type="InterPro" id="IPR003673">
    <property type="entry name" value="CoA-Trfase_fam_III"/>
</dbReference>
<gene>
    <name evidence="1" type="ORF">DXH95_02490</name>
</gene>
<dbReference type="SUPFAM" id="SSF89796">
    <property type="entry name" value="CoA-transferase family III (CaiB/BaiF)"/>
    <property type="match status" value="1"/>
</dbReference>
<dbReference type="OrthoDB" id="5720311at2"/>
<proteinExistence type="predicted"/>
<dbReference type="Proteomes" id="UP000263833">
    <property type="component" value="Unassembled WGS sequence"/>
</dbReference>
<organism evidence="1 2">
    <name type="scientific">Sphingorhabdus pulchriflava</name>
    <dbReference type="NCBI Taxonomy" id="2292257"/>
    <lineage>
        <taxon>Bacteria</taxon>
        <taxon>Pseudomonadati</taxon>
        <taxon>Pseudomonadota</taxon>
        <taxon>Alphaproteobacteria</taxon>
        <taxon>Sphingomonadales</taxon>
        <taxon>Sphingomonadaceae</taxon>
        <taxon>Sphingorhabdus</taxon>
    </lineage>
</organism>
<comment type="caution">
    <text evidence="1">The sequence shown here is derived from an EMBL/GenBank/DDBJ whole genome shotgun (WGS) entry which is preliminary data.</text>
</comment>
<keyword evidence="2" id="KW-1185">Reference proteome</keyword>
<dbReference type="Gene3D" id="3.40.50.10540">
    <property type="entry name" value="Crotonobetainyl-coa:carnitine coa-transferase, domain 1"/>
    <property type="match status" value="1"/>
</dbReference>
<name>A0A371BFZ1_9SPHN</name>
<dbReference type="InterPro" id="IPR023606">
    <property type="entry name" value="CoA-Trfase_III_dom_1_sf"/>
</dbReference>
<dbReference type="InterPro" id="IPR050509">
    <property type="entry name" value="CoA-transferase_III"/>
</dbReference>
<evidence type="ECO:0000313" key="1">
    <source>
        <dbReference type="EMBL" id="RDV06323.1"/>
    </source>
</evidence>
<reference evidence="2" key="1">
    <citation type="submission" date="2018-08" db="EMBL/GenBank/DDBJ databases">
        <authorList>
            <person name="Kim S.-J."/>
            <person name="Jung G.-Y."/>
        </authorList>
    </citation>
    <scope>NUCLEOTIDE SEQUENCE [LARGE SCALE GENOMIC DNA]</scope>
    <source>
        <strain evidence="2">GY_G</strain>
    </source>
</reference>
<dbReference type="PANTHER" id="PTHR48228:SF5">
    <property type="entry name" value="ALPHA-METHYLACYL-COA RACEMASE"/>
    <property type="match status" value="1"/>
</dbReference>
<keyword evidence="1" id="KW-0808">Transferase</keyword>
<dbReference type="RefSeq" id="WP_115547878.1">
    <property type="nucleotide sequence ID" value="NZ_QRGP01000001.1"/>
</dbReference>
<dbReference type="Pfam" id="PF02515">
    <property type="entry name" value="CoA_transf_3"/>
    <property type="match status" value="1"/>
</dbReference>
<evidence type="ECO:0000313" key="2">
    <source>
        <dbReference type="Proteomes" id="UP000263833"/>
    </source>
</evidence>
<sequence length="390" mass="41895">MSGYDLLKGVRVLEVAALGPSSLGGYLADMGADVVKVEDAVGDGVRYAGNPAMGSPNGESLLHLRWNRGKRSIQLDLKAEADRATFLDLVAKADVVIEGMRAGILDRLGFGFDDLKKVKPSIVFCSISGLGSYGPYAEMGSHGPSFDAFGALSSVNPYALTKEERAKSNVTPVGMHAMGLYAALGTLAAIIKARATGEGSRIEVAAADCAAHWLPDAVDAALNPDKCFDRPGFLGGKGKQACWPRLWRYECADGRGIFFQAFSPKFWERFCVAVERPDLAEAYKSDRDVNDVDEDVHDKLVELFATRNLADWMDLFGKHDVPAGAANSRETLTSDPHFLARNNVYEVELPGAGVLRLTTTPVKIAGQKFAPDLAPTAGKDQKAVLADWLA</sequence>
<dbReference type="AlphaFoldDB" id="A0A371BFZ1"/>
<dbReference type="Gene3D" id="3.30.1540.10">
    <property type="entry name" value="formyl-coa transferase, domain 3"/>
    <property type="match status" value="1"/>
</dbReference>
<protein>
    <submittedName>
        <fullName evidence="1">CoA transferase</fullName>
    </submittedName>
</protein>
<dbReference type="PANTHER" id="PTHR48228">
    <property type="entry name" value="SUCCINYL-COA--D-CITRAMALATE COA-TRANSFERASE"/>
    <property type="match status" value="1"/>
</dbReference>
<dbReference type="InterPro" id="IPR044855">
    <property type="entry name" value="CoA-Trfase_III_dom3_sf"/>
</dbReference>